<evidence type="ECO:0000259" key="1">
    <source>
        <dbReference type="PROSITE" id="PS50191"/>
    </source>
</evidence>
<dbReference type="SUPFAM" id="SSF52087">
    <property type="entry name" value="CRAL/TRIO domain"/>
    <property type="match status" value="1"/>
</dbReference>
<dbReference type="InterPro" id="IPR036273">
    <property type="entry name" value="CRAL/TRIO_N_dom_sf"/>
</dbReference>
<dbReference type="GO" id="GO:1902936">
    <property type="term" value="F:phosphatidylinositol bisphosphate binding"/>
    <property type="evidence" value="ECO:0007669"/>
    <property type="project" value="TreeGrafter"/>
</dbReference>
<dbReference type="AlphaFoldDB" id="A0AAD9JXW2"/>
<evidence type="ECO:0000313" key="2">
    <source>
        <dbReference type="EMBL" id="KAK2160185.1"/>
    </source>
</evidence>
<comment type="caution">
    <text evidence="2">The sequence shown here is derived from an EMBL/GenBank/DDBJ whole genome shotgun (WGS) entry which is preliminary data.</text>
</comment>
<dbReference type="PRINTS" id="PR00180">
    <property type="entry name" value="CRETINALDHBP"/>
</dbReference>
<dbReference type="Gene3D" id="1.20.5.1200">
    <property type="entry name" value="Alpha-tocopherol transfer"/>
    <property type="match status" value="1"/>
</dbReference>
<gene>
    <name evidence="2" type="ORF">LSH36_138g02078</name>
</gene>
<evidence type="ECO:0000313" key="3">
    <source>
        <dbReference type="Proteomes" id="UP001208570"/>
    </source>
</evidence>
<name>A0AAD9JXW2_9ANNE</name>
<dbReference type="SMART" id="SM01100">
    <property type="entry name" value="CRAL_TRIO_N"/>
    <property type="match status" value="1"/>
</dbReference>
<dbReference type="PROSITE" id="PS50191">
    <property type="entry name" value="CRAL_TRIO"/>
    <property type="match status" value="1"/>
</dbReference>
<dbReference type="InterPro" id="IPR001251">
    <property type="entry name" value="CRAL-TRIO_dom"/>
</dbReference>
<dbReference type="Gene3D" id="3.40.525.10">
    <property type="entry name" value="CRAL-TRIO lipid binding domain"/>
    <property type="match status" value="1"/>
</dbReference>
<dbReference type="EMBL" id="JAODUP010000138">
    <property type="protein sequence ID" value="KAK2160185.1"/>
    <property type="molecule type" value="Genomic_DNA"/>
</dbReference>
<dbReference type="GO" id="GO:0016020">
    <property type="term" value="C:membrane"/>
    <property type="evidence" value="ECO:0007669"/>
    <property type="project" value="TreeGrafter"/>
</dbReference>
<dbReference type="Pfam" id="PF03765">
    <property type="entry name" value="CRAL_TRIO_N"/>
    <property type="match status" value="1"/>
</dbReference>
<dbReference type="Proteomes" id="UP001208570">
    <property type="component" value="Unassembled WGS sequence"/>
</dbReference>
<dbReference type="Pfam" id="PF00650">
    <property type="entry name" value="CRAL_TRIO"/>
    <property type="match status" value="1"/>
</dbReference>
<protein>
    <recommendedName>
        <fullName evidence="1">CRAL-TRIO domain-containing protein</fullName>
    </recommendedName>
</protein>
<dbReference type="PANTHER" id="PTHR10174:SF208">
    <property type="entry name" value="CRAL-TRIO DOMAIN-CONTAINING PROTEIN DDB_G0278031"/>
    <property type="match status" value="1"/>
</dbReference>
<dbReference type="InterPro" id="IPR011074">
    <property type="entry name" value="CRAL/TRIO_N_dom"/>
</dbReference>
<feature type="domain" description="CRAL-TRIO" evidence="1">
    <location>
        <begin position="96"/>
        <end position="257"/>
    </location>
</feature>
<proteinExistence type="predicted"/>
<dbReference type="SUPFAM" id="SSF46938">
    <property type="entry name" value="CRAL/TRIO N-terminal domain"/>
    <property type="match status" value="1"/>
</dbReference>
<dbReference type="CDD" id="cd00170">
    <property type="entry name" value="SEC14"/>
    <property type="match status" value="1"/>
</dbReference>
<keyword evidence="3" id="KW-1185">Reference proteome</keyword>
<accession>A0AAD9JXW2</accession>
<dbReference type="InterPro" id="IPR036865">
    <property type="entry name" value="CRAL-TRIO_dom_sf"/>
</dbReference>
<sequence>MAEYGWDLSEDTRRKAYHELHEIPSQRRETIDAVKEQMETRPDIAFLRTDDAFIIRFLRARKYHLFEAFKLYARYFEYRQINQSLFKKFYANEPGIKAALLDGFPGVLPHRDQHGRKILVLFTANWDNRIYGLISIYRAILLTLEKLIEDDETQVNGFVIVVDWSQFTFKQSTCIQPKMLKLMIEGLQDCFPARFTAIHFINQPWYIEAVFKVMKPFLKEKTKSKIHMHGNNLATLYGHVCQEILPAEFGGPEPSYHIHYWAKQLIGDESFCFGDKQIYWPDHCPAIKTRSETFPLDQYTTEVHTDGNTNKKGTQLDEEFFLED</sequence>
<organism evidence="2 3">
    <name type="scientific">Paralvinella palmiformis</name>
    <dbReference type="NCBI Taxonomy" id="53620"/>
    <lineage>
        <taxon>Eukaryota</taxon>
        <taxon>Metazoa</taxon>
        <taxon>Spiralia</taxon>
        <taxon>Lophotrochozoa</taxon>
        <taxon>Annelida</taxon>
        <taxon>Polychaeta</taxon>
        <taxon>Sedentaria</taxon>
        <taxon>Canalipalpata</taxon>
        <taxon>Terebellida</taxon>
        <taxon>Terebelliformia</taxon>
        <taxon>Alvinellidae</taxon>
        <taxon>Paralvinella</taxon>
    </lineage>
</organism>
<dbReference type="SMART" id="SM00516">
    <property type="entry name" value="SEC14"/>
    <property type="match status" value="1"/>
</dbReference>
<dbReference type="Gene3D" id="1.10.8.20">
    <property type="entry name" value="N-terminal domain of phosphatidylinositol transfer protein sec14p"/>
    <property type="match status" value="1"/>
</dbReference>
<dbReference type="FunFam" id="3.40.525.10:FF:000002">
    <property type="entry name" value="Alpha-tocopherol transfer protein-like"/>
    <property type="match status" value="1"/>
</dbReference>
<reference evidence="2" key="1">
    <citation type="journal article" date="2023" name="Mol. Biol. Evol.">
        <title>Third-Generation Sequencing Reveals the Adaptive Role of the Epigenome in Three Deep-Sea Polychaetes.</title>
        <authorList>
            <person name="Perez M."/>
            <person name="Aroh O."/>
            <person name="Sun Y."/>
            <person name="Lan Y."/>
            <person name="Juniper S.K."/>
            <person name="Young C.R."/>
            <person name="Angers B."/>
            <person name="Qian P.Y."/>
        </authorList>
    </citation>
    <scope>NUCLEOTIDE SEQUENCE</scope>
    <source>
        <strain evidence="2">P08H-3</strain>
    </source>
</reference>
<dbReference type="PANTHER" id="PTHR10174">
    <property type="entry name" value="ALPHA-TOCOPHEROL TRANSFER PROTEIN-RELATED"/>
    <property type="match status" value="1"/>
</dbReference>